<organism evidence="1 2">
    <name type="scientific">Paraglomus occultum</name>
    <dbReference type="NCBI Taxonomy" id="144539"/>
    <lineage>
        <taxon>Eukaryota</taxon>
        <taxon>Fungi</taxon>
        <taxon>Fungi incertae sedis</taxon>
        <taxon>Mucoromycota</taxon>
        <taxon>Glomeromycotina</taxon>
        <taxon>Glomeromycetes</taxon>
        <taxon>Paraglomerales</taxon>
        <taxon>Paraglomeraceae</taxon>
        <taxon>Paraglomus</taxon>
    </lineage>
</organism>
<gene>
    <name evidence="1" type="ORF">POCULU_LOCUS9284</name>
</gene>
<dbReference type="AlphaFoldDB" id="A0A9N9GY86"/>
<protein>
    <submittedName>
        <fullName evidence="1">9449_t:CDS:1</fullName>
    </submittedName>
</protein>
<proteinExistence type="predicted"/>
<comment type="caution">
    <text evidence="1">The sequence shown here is derived from an EMBL/GenBank/DDBJ whole genome shotgun (WGS) entry which is preliminary data.</text>
</comment>
<reference evidence="1" key="1">
    <citation type="submission" date="2021-06" db="EMBL/GenBank/DDBJ databases">
        <authorList>
            <person name="Kallberg Y."/>
            <person name="Tangrot J."/>
            <person name="Rosling A."/>
        </authorList>
    </citation>
    <scope>NUCLEOTIDE SEQUENCE</scope>
    <source>
        <strain evidence="1">IA702</strain>
    </source>
</reference>
<sequence>MDTLSSIIEDFRLGHGLLFDQYGVRPAHKCALQVNWSIKESPKTRPFVQLVNIHKIQDTYIYANSLALDKEGSLFSPPKPISCFKENNPLYDETPDRAVIFRINKELWNFNLTREDLKPTDEFVEAIEKAIKHDQPQRALNNVFSEYGYWMNRKIKVGNRLQRFTQFQTSTLKNEDDYKDVELFQTEWIGVESLDCENGLYDGIYAEWSKRIHPFKSNYLRSVDSSLIKVEKIGEWLEKNQRESSQWTIIERASFLPTYKLLDESLIAKIEMLFSDKMEILITGESLIDCHCADLCQVKFIQPLLSDEYTVDGEVYCKGERINVAVTQYFASIYGFSLEIEWHKFPERIEDIRVKWKMS</sequence>
<dbReference type="EMBL" id="CAJVPJ010003321">
    <property type="protein sequence ID" value="CAG8638426.1"/>
    <property type="molecule type" value="Genomic_DNA"/>
</dbReference>
<accession>A0A9N9GY86</accession>
<dbReference type="OrthoDB" id="2338404at2759"/>
<feature type="non-terminal residue" evidence="1">
    <location>
        <position position="359"/>
    </location>
</feature>
<evidence type="ECO:0000313" key="1">
    <source>
        <dbReference type="EMBL" id="CAG8638426.1"/>
    </source>
</evidence>
<keyword evidence="2" id="KW-1185">Reference proteome</keyword>
<dbReference type="Proteomes" id="UP000789572">
    <property type="component" value="Unassembled WGS sequence"/>
</dbReference>
<evidence type="ECO:0000313" key="2">
    <source>
        <dbReference type="Proteomes" id="UP000789572"/>
    </source>
</evidence>
<name>A0A9N9GY86_9GLOM</name>